<proteinExistence type="predicted"/>
<dbReference type="SMART" id="SM00388">
    <property type="entry name" value="HisKA"/>
    <property type="match status" value="1"/>
</dbReference>
<dbReference type="InterPro" id="IPR052162">
    <property type="entry name" value="Sensor_kinase/Photoreceptor"/>
</dbReference>
<feature type="transmembrane region" description="Helical" evidence="6">
    <location>
        <begin position="169"/>
        <end position="185"/>
    </location>
</feature>
<dbReference type="PANTHER" id="PTHR43304">
    <property type="entry name" value="PHYTOCHROME-LIKE PROTEIN CPH1"/>
    <property type="match status" value="1"/>
</dbReference>
<reference evidence="8 9" key="1">
    <citation type="submission" date="2021-05" db="EMBL/GenBank/DDBJ databases">
        <title>Comparative genomic studies on the polysaccharide-degrading batcterial strains of the Flammeovirga genus.</title>
        <authorList>
            <person name="Zewei F."/>
            <person name="Zheng Z."/>
            <person name="Yu L."/>
            <person name="Ruyue G."/>
            <person name="Yanhong M."/>
            <person name="Yuanyuan C."/>
            <person name="Jingyan G."/>
            <person name="Wenjun H."/>
        </authorList>
    </citation>
    <scope>NUCLEOTIDE SEQUENCE [LARGE SCALE GENOMIC DNA]</scope>
    <source>
        <strain evidence="8 9">NBRC:100898</strain>
    </source>
</reference>
<dbReference type="EC" id="2.7.13.3" evidence="2"/>
<protein>
    <recommendedName>
        <fullName evidence="2">histidine kinase</fullName>
        <ecNumber evidence="2">2.7.13.3</ecNumber>
    </recommendedName>
</protein>
<dbReference type="FunFam" id="3.30.565.10:FF:000006">
    <property type="entry name" value="Sensor histidine kinase WalK"/>
    <property type="match status" value="1"/>
</dbReference>
<organism evidence="8 9">
    <name type="scientific">Flammeovirga yaeyamensis</name>
    <dbReference type="NCBI Taxonomy" id="367791"/>
    <lineage>
        <taxon>Bacteria</taxon>
        <taxon>Pseudomonadati</taxon>
        <taxon>Bacteroidota</taxon>
        <taxon>Cytophagia</taxon>
        <taxon>Cytophagales</taxon>
        <taxon>Flammeovirgaceae</taxon>
        <taxon>Flammeovirga</taxon>
    </lineage>
</organism>
<accession>A0AAX1N7D3</accession>
<feature type="transmembrane region" description="Helical" evidence="6">
    <location>
        <begin position="107"/>
        <end position="124"/>
    </location>
</feature>
<dbReference type="PRINTS" id="PR00344">
    <property type="entry name" value="BCTRLSENSOR"/>
</dbReference>
<dbReference type="Gene3D" id="3.30.565.10">
    <property type="entry name" value="Histidine kinase-like ATPase, C-terminal domain"/>
    <property type="match status" value="1"/>
</dbReference>
<dbReference type="SMART" id="SM00387">
    <property type="entry name" value="HATPase_c"/>
    <property type="match status" value="1"/>
</dbReference>
<dbReference type="GO" id="GO:0000155">
    <property type="term" value="F:phosphorelay sensor kinase activity"/>
    <property type="evidence" value="ECO:0007669"/>
    <property type="project" value="InterPro"/>
</dbReference>
<sequence>MMKKLLSKVIKFGTGLGYDFETEKKIRLTNTLTLFSSVFAFIQLLNFVIQGVNIYATFSVLIMLLILISIPVLHKYGMKLLPRYIYCFYSLLNVVILSITLGPEVQAQYFIFAYLGLPMVIFGYDIGNAKNYLSFLGLFVFIYLEWHFLNFSPLTPVPEDQVFSQRLSNNIITILVVILLFYFLNKENLRFLDQIKRNIFIEEKNKSLEYFAYLSHDLKEPLRSVSGFTEIIKMEYHDDNKKELNKYFGYVDQGINKMRSLIDALAQLATSGKTSDLESIDINDALTEVKLMLNEVILEKNAAIMYKKLPIIVCYSTDVKQIFANLISNAIKYQRPKQKPIISVTHKENKDEWVFCVEDNGIGIRPEYQERIFKFFTRLHSESEYDGSGLGLSFCRNLVDRHFGKIWVESEVDKGSKFYFSISKRLKIDQKNIQDQIHY</sequence>
<evidence type="ECO:0000256" key="5">
    <source>
        <dbReference type="ARBA" id="ARBA00022777"/>
    </source>
</evidence>
<dbReference type="Gene3D" id="1.10.287.130">
    <property type="match status" value="1"/>
</dbReference>
<name>A0AAX1N7D3_9BACT</name>
<keyword evidence="3" id="KW-0597">Phosphoprotein</keyword>
<evidence type="ECO:0000313" key="9">
    <source>
        <dbReference type="Proteomes" id="UP000678679"/>
    </source>
</evidence>
<dbReference type="KEGG" id="fya:KMW28_07725"/>
<evidence type="ECO:0000259" key="7">
    <source>
        <dbReference type="PROSITE" id="PS50109"/>
    </source>
</evidence>
<evidence type="ECO:0000256" key="4">
    <source>
        <dbReference type="ARBA" id="ARBA00022679"/>
    </source>
</evidence>
<dbReference type="Pfam" id="PF00512">
    <property type="entry name" value="HisKA"/>
    <property type="match status" value="1"/>
</dbReference>
<evidence type="ECO:0000256" key="1">
    <source>
        <dbReference type="ARBA" id="ARBA00000085"/>
    </source>
</evidence>
<dbReference type="InterPro" id="IPR048432">
    <property type="entry name" value="MASE7"/>
</dbReference>
<dbReference type="InterPro" id="IPR003594">
    <property type="entry name" value="HATPase_dom"/>
</dbReference>
<dbReference type="InterPro" id="IPR036097">
    <property type="entry name" value="HisK_dim/P_sf"/>
</dbReference>
<evidence type="ECO:0000256" key="2">
    <source>
        <dbReference type="ARBA" id="ARBA00012438"/>
    </source>
</evidence>
<dbReference type="CDD" id="cd00082">
    <property type="entry name" value="HisKA"/>
    <property type="match status" value="1"/>
</dbReference>
<dbReference type="PANTHER" id="PTHR43304:SF1">
    <property type="entry name" value="PAC DOMAIN-CONTAINING PROTEIN"/>
    <property type="match status" value="1"/>
</dbReference>
<feature type="transmembrane region" description="Helical" evidence="6">
    <location>
        <begin position="84"/>
        <end position="101"/>
    </location>
</feature>
<dbReference type="InterPro" id="IPR005467">
    <property type="entry name" value="His_kinase_dom"/>
</dbReference>
<dbReference type="InterPro" id="IPR036890">
    <property type="entry name" value="HATPase_C_sf"/>
</dbReference>
<dbReference type="EMBL" id="CP076132">
    <property type="protein sequence ID" value="QWG03464.1"/>
    <property type="molecule type" value="Genomic_DNA"/>
</dbReference>
<feature type="domain" description="Histidine kinase" evidence="7">
    <location>
        <begin position="213"/>
        <end position="426"/>
    </location>
</feature>
<dbReference type="PROSITE" id="PS50109">
    <property type="entry name" value="HIS_KIN"/>
    <property type="match status" value="1"/>
</dbReference>
<dbReference type="InterPro" id="IPR003661">
    <property type="entry name" value="HisK_dim/P_dom"/>
</dbReference>
<feature type="transmembrane region" description="Helical" evidence="6">
    <location>
        <begin position="131"/>
        <end position="149"/>
    </location>
</feature>
<keyword evidence="5" id="KW-0418">Kinase</keyword>
<dbReference type="SUPFAM" id="SSF47384">
    <property type="entry name" value="Homodimeric domain of signal transducing histidine kinase"/>
    <property type="match status" value="1"/>
</dbReference>
<evidence type="ECO:0000256" key="6">
    <source>
        <dbReference type="SAM" id="Phobius"/>
    </source>
</evidence>
<feature type="transmembrane region" description="Helical" evidence="6">
    <location>
        <begin position="54"/>
        <end position="72"/>
    </location>
</feature>
<keyword evidence="6" id="KW-0472">Membrane</keyword>
<dbReference type="InterPro" id="IPR004358">
    <property type="entry name" value="Sig_transdc_His_kin-like_C"/>
</dbReference>
<feature type="transmembrane region" description="Helical" evidence="6">
    <location>
        <begin position="28"/>
        <end position="48"/>
    </location>
</feature>
<evidence type="ECO:0000313" key="8">
    <source>
        <dbReference type="EMBL" id="QWG03464.1"/>
    </source>
</evidence>
<keyword evidence="6" id="KW-0812">Transmembrane</keyword>
<gene>
    <name evidence="8" type="ORF">KMW28_07725</name>
</gene>
<keyword evidence="6" id="KW-1133">Transmembrane helix</keyword>
<evidence type="ECO:0000256" key="3">
    <source>
        <dbReference type="ARBA" id="ARBA00022553"/>
    </source>
</evidence>
<dbReference type="AlphaFoldDB" id="A0AAX1N7D3"/>
<dbReference type="Pfam" id="PF20967">
    <property type="entry name" value="MASE7"/>
    <property type="match status" value="1"/>
</dbReference>
<keyword evidence="4" id="KW-0808">Transferase</keyword>
<comment type="catalytic activity">
    <reaction evidence="1">
        <text>ATP + protein L-histidine = ADP + protein N-phospho-L-histidine.</text>
        <dbReference type="EC" id="2.7.13.3"/>
    </reaction>
</comment>
<keyword evidence="9" id="KW-1185">Reference proteome</keyword>
<dbReference type="SUPFAM" id="SSF55874">
    <property type="entry name" value="ATPase domain of HSP90 chaperone/DNA topoisomerase II/histidine kinase"/>
    <property type="match status" value="1"/>
</dbReference>
<dbReference type="Pfam" id="PF02518">
    <property type="entry name" value="HATPase_c"/>
    <property type="match status" value="1"/>
</dbReference>
<dbReference type="Proteomes" id="UP000678679">
    <property type="component" value="Chromosome 1"/>
</dbReference>